<dbReference type="EMBL" id="JANPWB010000003">
    <property type="protein sequence ID" value="KAJ1197373.1"/>
    <property type="molecule type" value="Genomic_DNA"/>
</dbReference>
<sequence>MSDTLALSERNRQGDTAASKEVMKRRRHGTPSAGMTEVQDVRLETSEALTLSVPVSGGHTVRCRPGPGRMRLAA</sequence>
<accession>A0AAV7V7A4</accession>
<name>A0AAV7V7A4_PLEWA</name>
<evidence type="ECO:0000313" key="3">
    <source>
        <dbReference type="Proteomes" id="UP001066276"/>
    </source>
</evidence>
<dbReference type="AlphaFoldDB" id="A0AAV7V7A4"/>
<gene>
    <name evidence="2" type="ORF">NDU88_001233</name>
</gene>
<protein>
    <submittedName>
        <fullName evidence="2">Uncharacterized protein</fullName>
    </submittedName>
</protein>
<dbReference type="Proteomes" id="UP001066276">
    <property type="component" value="Chromosome 2_1"/>
</dbReference>
<comment type="caution">
    <text evidence="2">The sequence shown here is derived from an EMBL/GenBank/DDBJ whole genome shotgun (WGS) entry which is preliminary data.</text>
</comment>
<keyword evidence="3" id="KW-1185">Reference proteome</keyword>
<evidence type="ECO:0000313" key="2">
    <source>
        <dbReference type="EMBL" id="KAJ1197373.1"/>
    </source>
</evidence>
<feature type="region of interest" description="Disordered" evidence="1">
    <location>
        <begin position="1"/>
        <end position="35"/>
    </location>
</feature>
<evidence type="ECO:0000256" key="1">
    <source>
        <dbReference type="SAM" id="MobiDB-lite"/>
    </source>
</evidence>
<organism evidence="2 3">
    <name type="scientific">Pleurodeles waltl</name>
    <name type="common">Iberian ribbed newt</name>
    <dbReference type="NCBI Taxonomy" id="8319"/>
    <lineage>
        <taxon>Eukaryota</taxon>
        <taxon>Metazoa</taxon>
        <taxon>Chordata</taxon>
        <taxon>Craniata</taxon>
        <taxon>Vertebrata</taxon>
        <taxon>Euteleostomi</taxon>
        <taxon>Amphibia</taxon>
        <taxon>Batrachia</taxon>
        <taxon>Caudata</taxon>
        <taxon>Salamandroidea</taxon>
        <taxon>Salamandridae</taxon>
        <taxon>Pleurodelinae</taxon>
        <taxon>Pleurodeles</taxon>
    </lineage>
</organism>
<reference evidence="2" key="1">
    <citation type="journal article" date="2022" name="bioRxiv">
        <title>Sequencing and chromosome-scale assembly of the giantPleurodeles waltlgenome.</title>
        <authorList>
            <person name="Brown T."/>
            <person name="Elewa A."/>
            <person name="Iarovenko S."/>
            <person name="Subramanian E."/>
            <person name="Araus A.J."/>
            <person name="Petzold A."/>
            <person name="Susuki M."/>
            <person name="Suzuki K.-i.T."/>
            <person name="Hayashi T."/>
            <person name="Toyoda A."/>
            <person name="Oliveira C."/>
            <person name="Osipova E."/>
            <person name="Leigh N.D."/>
            <person name="Simon A."/>
            <person name="Yun M.H."/>
        </authorList>
    </citation>
    <scope>NUCLEOTIDE SEQUENCE</scope>
    <source>
        <strain evidence="2">20211129_DDA</strain>
        <tissue evidence="2">Liver</tissue>
    </source>
</reference>
<proteinExistence type="predicted"/>